<dbReference type="Pfam" id="PF13144">
    <property type="entry name" value="ChapFlgA"/>
    <property type="match status" value="1"/>
</dbReference>
<evidence type="ECO:0000313" key="3">
    <source>
        <dbReference type="EMBL" id="GGA56123.1"/>
    </source>
</evidence>
<dbReference type="AlphaFoldDB" id="A0A916RHB4"/>
<sequence length="179" mass="20148">MRKMTWPWWTMLFWFAAWVLAVLIATVAQAQCLPTPAAAAASVDLASFPTRAKNGYRVASINQDHALHKRWVMIVSCDHPDWPAIEMPLQTIQKQRSDPRELALLLLQTGPSIIRAGDAVELWNEQGNLRLEVAAISEQNGKLGEVVRVRLMQRQTLGAQNEKEFRGVVLGPRDVEMQP</sequence>
<keyword evidence="1" id="KW-0732">Signal</keyword>
<accession>A0A916RHB4</accession>
<evidence type="ECO:0000313" key="4">
    <source>
        <dbReference type="Proteomes" id="UP000648801"/>
    </source>
</evidence>
<organism evidence="3 4">
    <name type="scientific">Edaphobacter acidisoli</name>
    <dbReference type="NCBI Taxonomy" id="2040573"/>
    <lineage>
        <taxon>Bacteria</taxon>
        <taxon>Pseudomonadati</taxon>
        <taxon>Acidobacteriota</taxon>
        <taxon>Terriglobia</taxon>
        <taxon>Terriglobales</taxon>
        <taxon>Acidobacteriaceae</taxon>
        <taxon>Edaphobacter</taxon>
    </lineage>
</organism>
<name>A0A916RHB4_9BACT</name>
<comment type="caution">
    <text evidence="3">The sequence shown here is derived from an EMBL/GenBank/DDBJ whole genome shotgun (WGS) entry which is preliminary data.</text>
</comment>
<gene>
    <name evidence="3" type="ORF">GCM10011507_04270</name>
</gene>
<dbReference type="RefSeq" id="WP_188757691.1">
    <property type="nucleotide sequence ID" value="NZ_BMJB01000001.1"/>
</dbReference>
<evidence type="ECO:0000256" key="1">
    <source>
        <dbReference type="SAM" id="SignalP"/>
    </source>
</evidence>
<reference evidence="3" key="1">
    <citation type="journal article" date="2014" name="Int. J. Syst. Evol. Microbiol.">
        <title>Complete genome sequence of Corynebacterium casei LMG S-19264T (=DSM 44701T), isolated from a smear-ripened cheese.</title>
        <authorList>
            <consortium name="US DOE Joint Genome Institute (JGI-PGF)"/>
            <person name="Walter F."/>
            <person name="Albersmeier A."/>
            <person name="Kalinowski J."/>
            <person name="Ruckert C."/>
        </authorList>
    </citation>
    <scope>NUCLEOTIDE SEQUENCE</scope>
    <source>
        <strain evidence="3">CGMCC 1.15447</strain>
    </source>
</reference>
<dbReference type="Proteomes" id="UP000648801">
    <property type="component" value="Unassembled WGS sequence"/>
</dbReference>
<protein>
    <recommendedName>
        <fullName evidence="2">Flagella basal body P-ring formation protein FlgA SAF domain-containing protein</fullName>
    </recommendedName>
</protein>
<keyword evidence="4" id="KW-1185">Reference proteome</keyword>
<proteinExistence type="predicted"/>
<feature type="domain" description="Flagella basal body P-ring formation protein FlgA SAF" evidence="2">
    <location>
        <begin position="111"/>
        <end position="176"/>
    </location>
</feature>
<feature type="signal peptide" evidence="1">
    <location>
        <begin position="1"/>
        <end position="30"/>
    </location>
</feature>
<dbReference type="InterPro" id="IPR017585">
    <property type="entry name" value="SAF_FlgA"/>
</dbReference>
<evidence type="ECO:0000259" key="2">
    <source>
        <dbReference type="Pfam" id="PF13144"/>
    </source>
</evidence>
<dbReference type="Gene3D" id="2.30.30.760">
    <property type="match status" value="1"/>
</dbReference>
<reference evidence="3" key="2">
    <citation type="submission" date="2020-09" db="EMBL/GenBank/DDBJ databases">
        <authorList>
            <person name="Sun Q."/>
            <person name="Zhou Y."/>
        </authorList>
    </citation>
    <scope>NUCLEOTIDE SEQUENCE</scope>
    <source>
        <strain evidence="3">CGMCC 1.15447</strain>
    </source>
</reference>
<dbReference type="EMBL" id="BMJB01000001">
    <property type="protein sequence ID" value="GGA56123.1"/>
    <property type="molecule type" value="Genomic_DNA"/>
</dbReference>
<feature type="chain" id="PRO_5037756004" description="Flagella basal body P-ring formation protein FlgA SAF domain-containing protein" evidence="1">
    <location>
        <begin position="31"/>
        <end position="179"/>
    </location>
</feature>